<dbReference type="InterPro" id="IPR000023">
    <property type="entry name" value="Phosphofructokinase_dom"/>
</dbReference>
<dbReference type="SUPFAM" id="SSF53784">
    <property type="entry name" value="Phosphofructokinase"/>
    <property type="match status" value="1"/>
</dbReference>
<dbReference type="Proteomes" id="UP001151752">
    <property type="component" value="Chromosome 6"/>
</dbReference>
<dbReference type="InterPro" id="IPR050929">
    <property type="entry name" value="PFKA"/>
</dbReference>
<evidence type="ECO:0000256" key="2">
    <source>
        <dbReference type="ARBA" id="ARBA00022679"/>
    </source>
</evidence>
<dbReference type="AlphaFoldDB" id="A0A9Q0ZV72"/>
<comment type="caution">
    <text evidence="7">The sequence shown here is derived from an EMBL/GenBank/DDBJ whole genome shotgun (WGS) entry which is preliminary data.</text>
</comment>
<sequence>MRGAVKISDEIHRRKLNIAAIGIPKRVDNDTGIIDRSFGFQGAVELAQQASHADHIEAESAANGIGLVRLMGRSTVT</sequence>
<dbReference type="InterPro" id="IPR035966">
    <property type="entry name" value="PKF_sf"/>
</dbReference>
<dbReference type="Gene3D" id="3.40.50.450">
    <property type="match status" value="1"/>
</dbReference>
<evidence type="ECO:0000256" key="5">
    <source>
        <dbReference type="ARBA" id="ARBA00022842"/>
    </source>
</evidence>
<accession>A0A9Q0ZV72</accession>
<evidence type="ECO:0000256" key="1">
    <source>
        <dbReference type="ARBA" id="ARBA00022533"/>
    </source>
</evidence>
<evidence type="ECO:0000256" key="4">
    <source>
        <dbReference type="ARBA" id="ARBA00022777"/>
    </source>
</evidence>
<evidence type="ECO:0000259" key="6">
    <source>
        <dbReference type="Pfam" id="PF00365"/>
    </source>
</evidence>
<dbReference type="GO" id="GO:0003872">
    <property type="term" value="F:6-phosphofructokinase activity"/>
    <property type="evidence" value="ECO:0007669"/>
    <property type="project" value="InterPro"/>
</dbReference>
<keyword evidence="3" id="KW-0479">Metal-binding</keyword>
<keyword evidence="8" id="KW-1185">Reference proteome</keyword>
<evidence type="ECO:0000256" key="3">
    <source>
        <dbReference type="ARBA" id="ARBA00022723"/>
    </source>
</evidence>
<dbReference type="EMBL" id="JAPFFM010000009">
    <property type="protein sequence ID" value="KAJ6747911.1"/>
    <property type="molecule type" value="Genomic_DNA"/>
</dbReference>
<keyword evidence="5" id="KW-0460">Magnesium</keyword>
<protein>
    <submittedName>
        <fullName evidence="7">ATP-DEPENDENT 6-PHOSPHOFRUCTOKINASE 2</fullName>
    </submittedName>
</protein>
<evidence type="ECO:0000313" key="7">
    <source>
        <dbReference type="EMBL" id="KAJ6747911.1"/>
    </source>
</evidence>
<gene>
    <name evidence="7" type="ORF">OIU74_030218</name>
</gene>
<evidence type="ECO:0000313" key="8">
    <source>
        <dbReference type="Proteomes" id="UP001151752"/>
    </source>
</evidence>
<proteinExistence type="predicted"/>
<reference evidence="7" key="2">
    <citation type="journal article" date="2023" name="Int. J. Mol. Sci.">
        <title>De Novo Assembly and Annotation of 11 Diverse Shrub Willow (Salix) Genomes Reveals Novel Gene Organization in Sex-Linked Regions.</title>
        <authorList>
            <person name="Hyden B."/>
            <person name="Feng K."/>
            <person name="Yates T.B."/>
            <person name="Jawdy S."/>
            <person name="Cereghino C."/>
            <person name="Smart L.B."/>
            <person name="Muchero W."/>
        </authorList>
    </citation>
    <scope>NUCLEOTIDE SEQUENCE</scope>
    <source>
        <tissue evidence="7">Shoot tip</tissue>
    </source>
</reference>
<feature type="domain" description="Phosphofructokinase" evidence="6">
    <location>
        <begin position="3"/>
        <end position="74"/>
    </location>
</feature>
<keyword evidence="2" id="KW-0808">Transferase</keyword>
<organism evidence="7 8">
    <name type="scientific">Salix koriyanagi</name>
    <dbReference type="NCBI Taxonomy" id="2511006"/>
    <lineage>
        <taxon>Eukaryota</taxon>
        <taxon>Viridiplantae</taxon>
        <taxon>Streptophyta</taxon>
        <taxon>Embryophyta</taxon>
        <taxon>Tracheophyta</taxon>
        <taxon>Spermatophyta</taxon>
        <taxon>Magnoliopsida</taxon>
        <taxon>eudicotyledons</taxon>
        <taxon>Gunneridae</taxon>
        <taxon>Pentapetalae</taxon>
        <taxon>rosids</taxon>
        <taxon>fabids</taxon>
        <taxon>Malpighiales</taxon>
        <taxon>Salicaceae</taxon>
        <taxon>Saliceae</taxon>
        <taxon>Salix</taxon>
    </lineage>
</organism>
<keyword evidence="4" id="KW-0418">Kinase</keyword>
<dbReference type="GO" id="GO:0046872">
    <property type="term" value="F:metal ion binding"/>
    <property type="evidence" value="ECO:0007669"/>
    <property type="project" value="UniProtKB-KW"/>
</dbReference>
<name>A0A9Q0ZV72_9ROSI</name>
<dbReference type="PANTHER" id="PTHR45770">
    <property type="entry name" value="ATP-DEPENDENT 6-PHOSPHOFRUCTOKINASE 1"/>
    <property type="match status" value="1"/>
</dbReference>
<reference evidence="7" key="1">
    <citation type="submission" date="2022-11" db="EMBL/GenBank/DDBJ databases">
        <authorList>
            <person name="Hyden B.L."/>
            <person name="Feng K."/>
            <person name="Yates T."/>
            <person name="Jawdy S."/>
            <person name="Smart L.B."/>
            <person name="Muchero W."/>
        </authorList>
    </citation>
    <scope>NUCLEOTIDE SEQUENCE</scope>
    <source>
        <tissue evidence="7">Shoot tip</tissue>
    </source>
</reference>
<keyword evidence="1" id="KW-0021">Allosteric enzyme</keyword>
<dbReference type="Pfam" id="PF00365">
    <property type="entry name" value="PFK"/>
    <property type="match status" value="1"/>
</dbReference>